<keyword evidence="5" id="KW-1185">Reference proteome</keyword>
<protein>
    <submittedName>
        <fullName evidence="4">Glycosyltransferase</fullName>
    </submittedName>
</protein>
<dbReference type="Pfam" id="PF00535">
    <property type="entry name" value="Glycos_transf_2"/>
    <property type="match status" value="1"/>
</dbReference>
<dbReference type="Pfam" id="PF13439">
    <property type="entry name" value="Glyco_transf_4"/>
    <property type="match status" value="1"/>
</dbReference>
<dbReference type="CDD" id="cd03801">
    <property type="entry name" value="GT4_PimA-like"/>
    <property type="match status" value="1"/>
</dbReference>
<dbReference type="InterPro" id="IPR028098">
    <property type="entry name" value="Glyco_trans_4-like_N"/>
</dbReference>
<dbReference type="EMBL" id="WKJM01000001">
    <property type="protein sequence ID" value="MRX06439.1"/>
    <property type="molecule type" value="Genomic_DNA"/>
</dbReference>
<dbReference type="AlphaFoldDB" id="A0A6L5Q9V8"/>
<evidence type="ECO:0000313" key="5">
    <source>
        <dbReference type="Proteomes" id="UP000481037"/>
    </source>
</evidence>
<sequence length="690" mass="75960">MATRDGAATLPQVLDAYCRLAAPPDGWRLLIVDNGSKDDTAALLASYADRLPMRRLHEAVAGKNRALNRALDDVLAQPDADDALCIFTDDDATPDADWLLQWQACASAHPDHSVFGGAILPDWAAPPPAWLLPLIPTGLTYGLTSPDLADGPVFPGLVWGANMAVRRAVFAAGHRFDVGVGPNGAEYAMGSETEFTRRLAMTGHRAWFCGAARVAHHIRPHQAGIDYILRKAWRFGRGKYRQEPPGRFVELLDVPRWMWLRYLLEVAALGRAMLAGDAGRKFSHRWELAYLRGYFHEAWHGAPRRQKTVLVSSYSGELGGMELRMAQEVRYLQAAGYAGMLAVPQFDGVTGWRQRLAREQITVAEFSPPAFFEGTWRWRNLRRWRAQWFAAGRLLAFKASLVHVAFCWTTYGASLLWLAQRCRLPTVISVHNAFPAIRFTSWHARLLRQAFSNVRGIYAVSDSALAHFLEIYRPFIPPSARLAVIPNPVDIALFRPSPAVQLQARKRLQVPQQALLMGVVARLSEQKRPDMAVDMLAVLRGRFPDLYLVLAGGGPLEGALRAQVARLGLLPWVIFTGFVEHVQELMPALDMHLLMSRNEGFGIATIEAMACGVPAVATDVPGSADILRGSRGGMLIPANDLAAAAAAVGDLLADPARRTAMGRHGRAEAVARYSSVVVGKQVRAFYDGLL</sequence>
<evidence type="ECO:0000259" key="3">
    <source>
        <dbReference type="Pfam" id="PF13439"/>
    </source>
</evidence>
<dbReference type="InterPro" id="IPR029044">
    <property type="entry name" value="Nucleotide-diphossugar_trans"/>
</dbReference>
<proteinExistence type="predicted"/>
<keyword evidence="4" id="KW-0808">Transferase</keyword>
<evidence type="ECO:0000313" key="4">
    <source>
        <dbReference type="EMBL" id="MRX06439.1"/>
    </source>
</evidence>
<dbReference type="SUPFAM" id="SSF53448">
    <property type="entry name" value="Nucleotide-diphospho-sugar transferases"/>
    <property type="match status" value="1"/>
</dbReference>
<dbReference type="PANTHER" id="PTHR45947">
    <property type="entry name" value="SULFOQUINOVOSYL TRANSFERASE SQD2"/>
    <property type="match status" value="1"/>
</dbReference>
<dbReference type="InterPro" id="IPR001296">
    <property type="entry name" value="Glyco_trans_1"/>
</dbReference>
<dbReference type="CDD" id="cd00761">
    <property type="entry name" value="Glyco_tranf_GTA_type"/>
    <property type="match status" value="1"/>
</dbReference>
<gene>
    <name evidence="4" type="ORF">GJ697_01160</name>
</gene>
<dbReference type="Gene3D" id="3.40.50.2000">
    <property type="entry name" value="Glycogen Phosphorylase B"/>
    <property type="match status" value="2"/>
</dbReference>
<feature type="domain" description="Glycosyltransferase 2-like" evidence="2">
    <location>
        <begin position="5"/>
        <end position="118"/>
    </location>
</feature>
<feature type="domain" description="Glycosyl transferase family 1" evidence="1">
    <location>
        <begin position="504"/>
        <end position="666"/>
    </location>
</feature>
<evidence type="ECO:0000259" key="1">
    <source>
        <dbReference type="Pfam" id="PF00534"/>
    </source>
</evidence>
<dbReference type="Proteomes" id="UP000481037">
    <property type="component" value="Unassembled WGS sequence"/>
</dbReference>
<dbReference type="PANTHER" id="PTHR45947:SF3">
    <property type="entry name" value="SULFOQUINOVOSYL TRANSFERASE SQD2"/>
    <property type="match status" value="1"/>
</dbReference>
<accession>A0A6L5Q9V8</accession>
<dbReference type="Pfam" id="PF00534">
    <property type="entry name" value="Glycos_transf_1"/>
    <property type="match status" value="1"/>
</dbReference>
<evidence type="ECO:0000259" key="2">
    <source>
        <dbReference type="Pfam" id="PF00535"/>
    </source>
</evidence>
<dbReference type="GO" id="GO:0016757">
    <property type="term" value="F:glycosyltransferase activity"/>
    <property type="evidence" value="ECO:0007669"/>
    <property type="project" value="InterPro"/>
</dbReference>
<comment type="caution">
    <text evidence="4">The sequence shown here is derived from an EMBL/GenBank/DDBJ whole genome shotgun (WGS) entry which is preliminary data.</text>
</comment>
<dbReference type="SUPFAM" id="SSF53756">
    <property type="entry name" value="UDP-Glycosyltransferase/glycogen phosphorylase"/>
    <property type="match status" value="1"/>
</dbReference>
<organism evidence="4 5">
    <name type="scientific">Duganella alba</name>
    <dbReference type="NCBI Taxonomy" id="2666081"/>
    <lineage>
        <taxon>Bacteria</taxon>
        <taxon>Pseudomonadati</taxon>
        <taxon>Pseudomonadota</taxon>
        <taxon>Betaproteobacteria</taxon>
        <taxon>Burkholderiales</taxon>
        <taxon>Oxalobacteraceae</taxon>
        <taxon>Telluria group</taxon>
        <taxon>Duganella</taxon>
    </lineage>
</organism>
<name>A0A6L5Q9V8_9BURK</name>
<dbReference type="Gene3D" id="3.90.550.10">
    <property type="entry name" value="Spore Coat Polysaccharide Biosynthesis Protein SpsA, Chain A"/>
    <property type="match status" value="1"/>
</dbReference>
<feature type="domain" description="Glycosyltransferase subfamily 4-like N-terminal" evidence="3">
    <location>
        <begin position="319"/>
        <end position="492"/>
    </location>
</feature>
<dbReference type="InterPro" id="IPR050194">
    <property type="entry name" value="Glycosyltransferase_grp1"/>
</dbReference>
<reference evidence="4 5" key="1">
    <citation type="submission" date="2019-11" db="EMBL/GenBank/DDBJ databases">
        <title>Novel species isolated from a subtropical stream in China.</title>
        <authorList>
            <person name="Lu H."/>
        </authorList>
    </citation>
    <scope>NUCLEOTIDE SEQUENCE [LARGE SCALE GENOMIC DNA]</scope>
    <source>
        <strain evidence="4 5">FT25W</strain>
    </source>
</reference>
<dbReference type="InterPro" id="IPR001173">
    <property type="entry name" value="Glyco_trans_2-like"/>
</dbReference>
<dbReference type="RefSeq" id="WP_154361774.1">
    <property type="nucleotide sequence ID" value="NZ_WKJM01000001.1"/>
</dbReference>